<proteinExistence type="predicted"/>
<protein>
    <submittedName>
        <fullName evidence="1">Uncharacterized protein</fullName>
    </submittedName>
</protein>
<comment type="caution">
    <text evidence="1">The sequence shown here is derived from an EMBL/GenBank/DDBJ whole genome shotgun (WGS) entry which is preliminary data.</text>
</comment>
<name>A0AAE1XUA6_9LAMI</name>
<organism evidence="1 2">
    <name type="scientific">Sesamum alatum</name>
    <dbReference type="NCBI Taxonomy" id="300844"/>
    <lineage>
        <taxon>Eukaryota</taxon>
        <taxon>Viridiplantae</taxon>
        <taxon>Streptophyta</taxon>
        <taxon>Embryophyta</taxon>
        <taxon>Tracheophyta</taxon>
        <taxon>Spermatophyta</taxon>
        <taxon>Magnoliopsida</taxon>
        <taxon>eudicotyledons</taxon>
        <taxon>Gunneridae</taxon>
        <taxon>Pentapetalae</taxon>
        <taxon>asterids</taxon>
        <taxon>lamiids</taxon>
        <taxon>Lamiales</taxon>
        <taxon>Pedaliaceae</taxon>
        <taxon>Sesamum</taxon>
    </lineage>
</organism>
<sequence length="115" mass="12781">MLFTAISSSQMKRNNSNQKYCIGSSKDGQPRSDVHICSRDWDVCSASFPLQQVLHMATGLAWTQCEDCQKMGQGSCSRQAPPLFRQPLKDIPFSAFLGSVLIMHALMYSSMEMGP</sequence>
<dbReference type="AlphaFoldDB" id="A0AAE1XUA6"/>
<accession>A0AAE1XUA6</accession>
<evidence type="ECO:0000313" key="1">
    <source>
        <dbReference type="EMBL" id="KAK4418185.1"/>
    </source>
</evidence>
<dbReference type="EMBL" id="JACGWO010000009">
    <property type="protein sequence ID" value="KAK4418185.1"/>
    <property type="molecule type" value="Genomic_DNA"/>
</dbReference>
<gene>
    <name evidence="1" type="ORF">Salat_2231200</name>
</gene>
<evidence type="ECO:0000313" key="2">
    <source>
        <dbReference type="Proteomes" id="UP001293254"/>
    </source>
</evidence>
<reference evidence="1" key="2">
    <citation type="journal article" date="2024" name="Plant">
        <title>Genomic evolution and insights into agronomic trait innovations of Sesamum species.</title>
        <authorList>
            <person name="Miao H."/>
            <person name="Wang L."/>
            <person name="Qu L."/>
            <person name="Liu H."/>
            <person name="Sun Y."/>
            <person name="Le M."/>
            <person name="Wang Q."/>
            <person name="Wei S."/>
            <person name="Zheng Y."/>
            <person name="Lin W."/>
            <person name="Duan Y."/>
            <person name="Cao H."/>
            <person name="Xiong S."/>
            <person name="Wang X."/>
            <person name="Wei L."/>
            <person name="Li C."/>
            <person name="Ma Q."/>
            <person name="Ju M."/>
            <person name="Zhao R."/>
            <person name="Li G."/>
            <person name="Mu C."/>
            <person name="Tian Q."/>
            <person name="Mei H."/>
            <person name="Zhang T."/>
            <person name="Gao T."/>
            <person name="Zhang H."/>
        </authorList>
    </citation>
    <scope>NUCLEOTIDE SEQUENCE</scope>
    <source>
        <strain evidence="1">3651</strain>
    </source>
</reference>
<reference evidence="1" key="1">
    <citation type="submission" date="2020-06" db="EMBL/GenBank/DDBJ databases">
        <authorList>
            <person name="Li T."/>
            <person name="Hu X."/>
            <person name="Zhang T."/>
            <person name="Song X."/>
            <person name="Zhang H."/>
            <person name="Dai N."/>
            <person name="Sheng W."/>
            <person name="Hou X."/>
            <person name="Wei L."/>
        </authorList>
    </citation>
    <scope>NUCLEOTIDE SEQUENCE</scope>
    <source>
        <strain evidence="1">3651</strain>
        <tissue evidence="1">Leaf</tissue>
    </source>
</reference>
<keyword evidence="2" id="KW-1185">Reference proteome</keyword>
<dbReference type="Proteomes" id="UP001293254">
    <property type="component" value="Unassembled WGS sequence"/>
</dbReference>